<sequence>MHLLVLAARHGRLLLVAGLVAGLVLQDLAQAMRAWLPAMVAGLILISAFRIGHRQAMTSLAELPRLAGAVLAFQVAVPLAVALACLALGLAGTPLAVALTLMTAAPSVAGSPNLTVMAGGPPVPALRMVIVGTAVLPLTVIPAFLVSSGLGGPADLLYVSARLTAIILAAAGVAFWLRARLLPAPEARQVQAVDGASALLMAVMVVGLMSAAGPALTQEPARFFTWLGIAFAANFGLQLLAGRVLRGRDDRTPLAIIAGNRNIALFLVALPPEITTPILLFIGCYQVPMYLTPLLMRWYYR</sequence>
<keyword evidence="1" id="KW-0812">Transmembrane</keyword>
<evidence type="ECO:0000256" key="1">
    <source>
        <dbReference type="SAM" id="Phobius"/>
    </source>
</evidence>
<dbReference type="EMBL" id="BNCJ01000002">
    <property type="protein sequence ID" value="GHF43358.1"/>
    <property type="molecule type" value="Genomic_DNA"/>
</dbReference>
<feature type="transmembrane region" description="Helical" evidence="1">
    <location>
        <begin position="156"/>
        <end position="177"/>
    </location>
</feature>
<feature type="transmembrane region" description="Helical" evidence="1">
    <location>
        <begin position="65"/>
        <end position="89"/>
    </location>
</feature>
<keyword evidence="1" id="KW-1133">Transmembrane helix</keyword>
<dbReference type="Proteomes" id="UP000626220">
    <property type="component" value="Unassembled WGS sequence"/>
</dbReference>
<gene>
    <name evidence="2" type="ORF">GCM10017056_14070</name>
</gene>
<feature type="transmembrane region" description="Helical" evidence="1">
    <location>
        <begin position="223"/>
        <end position="242"/>
    </location>
</feature>
<dbReference type="AlphaFoldDB" id="A0A8J3GVD3"/>
<organism evidence="2 3">
    <name type="scientific">Seohaeicola zhoushanensis</name>
    <dbReference type="NCBI Taxonomy" id="1569283"/>
    <lineage>
        <taxon>Bacteria</taxon>
        <taxon>Pseudomonadati</taxon>
        <taxon>Pseudomonadota</taxon>
        <taxon>Alphaproteobacteria</taxon>
        <taxon>Rhodobacterales</taxon>
        <taxon>Roseobacteraceae</taxon>
        <taxon>Seohaeicola</taxon>
    </lineage>
</organism>
<evidence type="ECO:0000313" key="2">
    <source>
        <dbReference type="EMBL" id="GHF43358.1"/>
    </source>
</evidence>
<feature type="transmembrane region" description="Helical" evidence="1">
    <location>
        <begin position="198"/>
        <end position="217"/>
    </location>
</feature>
<dbReference type="InterPro" id="IPR038770">
    <property type="entry name" value="Na+/solute_symporter_sf"/>
</dbReference>
<feature type="transmembrane region" description="Helical" evidence="1">
    <location>
        <begin position="95"/>
        <end position="116"/>
    </location>
</feature>
<keyword evidence="3" id="KW-1185">Reference proteome</keyword>
<feature type="transmembrane region" description="Helical" evidence="1">
    <location>
        <begin position="12"/>
        <end position="29"/>
    </location>
</feature>
<feature type="transmembrane region" description="Helical" evidence="1">
    <location>
        <begin position="35"/>
        <end position="53"/>
    </location>
</feature>
<dbReference type="Gene3D" id="1.20.1530.20">
    <property type="match status" value="1"/>
</dbReference>
<protein>
    <recommendedName>
        <fullName evidence="4">Bile acid:Na+ symporter, BASS family</fullName>
    </recommendedName>
</protein>
<reference evidence="2" key="1">
    <citation type="journal article" date="2014" name="Int. J. Syst. Evol. Microbiol.">
        <title>Complete genome sequence of Corynebacterium casei LMG S-19264T (=DSM 44701T), isolated from a smear-ripened cheese.</title>
        <authorList>
            <consortium name="US DOE Joint Genome Institute (JGI-PGF)"/>
            <person name="Walter F."/>
            <person name="Albersmeier A."/>
            <person name="Kalinowski J."/>
            <person name="Ruckert C."/>
        </authorList>
    </citation>
    <scope>NUCLEOTIDE SEQUENCE</scope>
    <source>
        <strain evidence="2">KCTC 42650</strain>
    </source>
</reference>
<keyword evidence="1" id="KW-0472">Membrane</keyword>
<evidence type="ECO:0008006" key="4">
    <source>
        <dbReference type="Google" id="ProtNLM"/>
    </source>
</evidence>
<reference evidence="2" key="2">
    <citation type="submission" date="2020-09" db="EMBL/GenBank/DDBJ databases">
        <authorList>
            <person name="Sun Q."/>
            <person name="Kim S."/>
        </authorList>
    </citation>
    <scope>NUCLEOTIDE SEQUENCE</scope>
    <source>
        <strain evidence="2">KCTC 42650</strain>
    </source>
</reference>
<name>A0A8J3GVD3_9RHOB</name>
<proteinExistence type="predicted"/>
<comment type="caution">
    <text evidence="2">The sequence shown here is derived from an EMBL/GenBank/DDBJ whole genome shotgun (WGS) entry which is preliminary data.</text>
</comment>
<evidence type="ECO:0000313" key="3">
    <source>
        <dbReference type="Proteomes" id="UP000626220"/>
    </source>
</evidence>
<accession>A0A8J3GVD3</accession>
<feature type="transmembrane region" description="Helical" evidence="1">
    <location>
        <begin position="128"/>
        <end position="150"/>
    </location>
</feature>